<accession>A0A553ECR0</accession>
<dbReference type="InterPro" id="IPR029021">
    <property type="entry name" value="Prot-tyrosine_phosphatase-like"/>
</dbReference>
<keyword evidence="1" id="KW-1133">Transmembrane helix</keyword>
<keyword evidence="1" id="KW-0472">Membrane</keyword>
<dbReference type="EMBL" id="VJZT01000001">
    <property type="protein sequence ID" value="TRX42826.1"/>
    <property type="molecule type" value="Genomic_DNA"/>
</dbReference>
<feature type="transmembrane region" description="Helical" evidence="1">
    <location>
        <begin position="87"/>
        <end position="105"/>
    </location>
</feature>
<gene>
    <name evidence="2" type="ORF">FNW21_00405</name>
</gene>
<dbReference type="Gene3D" id="3.90.190.10">
    <property type="entry name" value="Protein tyrosine phosphatase superfamily"/>
    <property type="match status" value="1"/>
</dbReference>
<dbReference type="Proteomes" id="UP000316371">
    <property type="component" value="Unassembled WGS sequence"/>
</dbReference>
<keyword evidence="3" id="KW-1185">Reference proteome</keyword>
<dbReference type="AlphaFoldDB" id="A0A553ECR0"/>
<organism evidence="2 3">
    <name type="scientific">Flavobacterium restrictum</name>
    <dbReference type="NCBI Taxonomy" id="2594428"/>
    <lineage>
        <taxon>Bacteria</taxon>
        <taxon>Pseudomonadati</taxon>
        <taxon>Bacteroidota</taxon>
        <taxon>Flavobacteriia</taxon>
        <taxon>Flavobacteriales</taxon>
        <taxon>Flavobacteriaceae</taxon>
        <taxon>Flavobacterium</taxon>
    </lineage>
</organism>
<dbReference type="OrthoDB" id="9814896at2"/>
<feature type="transmembrane region" description="Helical" evidence="1">
    <location>
        <begin position="54"/>
        <end position="75"/>
    </location>
</feature>
<sequence length="367" mass="41676">MSTKKWSLKSVVIFCFLGLGLAFPLGLLMLTVGPTRMIAQKAADENWSEANENLIQKIVVALFVVAIVFLTFFIFRKFNASKNSSAKNGMLVFIGIALLVSLYIFSFKPELLINSSANTIEINKSATAEFHFGPYPDQEKIEALKAQNYTAIISLLSKLVIPAEPILMQKEAENAAKTGIQLIAIPMLPWIDENTNSVLQIKELAHHLKGKYYVHCYLGKDRANVFKNIIENENNTLKIKTELGSNDIDTLKSFERGKIIKLQKHIYFTPYPTDDEFFGFILNGKIENVVCLMDPKINQELIQKEQKIMTQYNQDFEYIALAESDSDKKIRTVIDSILKLKQPILINSYSTKSVVSERFIRLFNTKK</sequence>
<evidence type="ECO:0000313" key="3">
    <source>
        <dbReference type="Proteomes" id="UP000316371"/>
    </source>
</evidence>
<feature type="transmembrane region" description="Helical" evidence="1">
    <location>
        <begin position="12"/>
        <end position="34"/>
    </location>
</feature>
<comment type="caution">
    <text evidence="2">The sequence shown here is derived from an EMBL/GenBank/DDBJ whole genome shotgun (WGS) entry which is preliminary data.</text>
</comment>
<dbReference type="RefSeq" id="WP_144254749.1">
    <property type="nucleotide sequence ID" value="NZ_VJZT01000001.1"/>
</dbReference>
<reference evidence="2 3" key="1">
    <citation type="submission" date="2019-07" db="EMBL/GenBank/DDBJ databases">
        <title>Novel species of Flavobacterium.</title>
        <authorList>
            <person name="Liu Q."/>
            <person name="Xin Y.-H."/>
        </authorList>
    </citation>
    <scope>NUCLEOTIDE SEQUENCE [LARGE SCALE GENOMIC DNA]</scope>
    <source>
        <strain evidence="2 3">LB1R34</strain>
    </source>
</reference>
<dbReference type="SUPFAM" id="SSF52799">
    <property type="entry name" value="(Phosphotyrosine protein) phosphatases II"/>
    <property type="match status" value="1"/>
</dbReference>
<evidence type="ECO:0000256" key="1">
    <source>
        <dbReference type="SAM" id="Phobius"/>
    </source>
</evidence>
<protein>
    <submittedName>
        <fullName evidence="2">Uncharacterized protein</fullName>
    </submittedName>
</protein>
<proteinExistence type="predicted"/>
<evidence type="ECO:0000313" key="2">
    <source>
        <dbReference type="EMBL" id="TRX42826.1"/>
    </source>
</evidence>
<name>A0A553ECR0_9FLAO</name>
<keyword evidence="1" id="KW-0812">Transmembrane</keyword>